<dbReference type="InterPro" id="IPR058240">
    <property type="entry name" value="rSAM_sf"/>
</dbReference>
<keyword evidence="3" id="KW-0411">Iron-sulfur</keyword>
<keyword evidence="2" id="KW-0408">Iron</keyword>
<gene>
    <name evidence="5" type="ORF">H9X81_10925</name>
</gene>
<evidence type="ECO:0000313" key="5">
    <source>
        <dbReference type="EMBL" id="MBM6924198.1"/>
    </source>
</evidence>
<dbReference type="EMBL" id="JACSNR010000011">
    <property type="protein sequence ID" value="MBM6924198.1"/>
    <property type="molecule type" value="Genomic_DNA"/>
</dbReference>
<dbReference type="InterPro" id="IPR007197">
    <property type="entry name" value="rSAM"/>
</dbReference>
<sequence>MQIHRITARQALNHVGGDPYDYDLNIYRGCAHRCRYCFAIYSQEFLKPQAGETNFFEDIFIKENIVELLERRLASPHWNGAVINIGGVTDSYQPVEAREKRMPEILRLMIRYRNPITISTKSVLMLRDLDLFDELSRLTYVGIASTVTTLDEPVRRVIEPGAAPSRARLEMLREFARCTRAVVGVHSMPVIPLITDSTENLTGLIEATREIGADYWLPGTLNLRGLTRGTFFDCVRQNFPDVEAGLARLYASGHLDREYRRMLYEKIRALTAFYGVSTDYHRKLREWEEQTRGTQLSLF</sequence>
<feature type="domain" description="Radical SAM core" evidence="4">
    <location>
        <begin position="25"/>
        <end position="199"/>
    </location>
</feature>
<dbReference type="SUPFAM" id="SSF102114">
    <property type="entry name" value="Radical SAM enzymes"/>
    <property type="match status" value="1"/>
</dbReference>
<dbReference type="SFLD" id="SFLDG01084">
    <property type="entry name" value="Uncharacterised_Radical_SAM_Su"/>
    <property type="match status" value="1"/>
</dbReference>
<evidence type="ECO:0000256" key="2">
    <source>
        <dbReference type="ARBA" id="ARBA00023004"/>
    </source>
</evidence>
<comment type="caution">
    <text evidence="5">The sequence shown here is derived from an EMBL/GenBank/DDBJ whole genome shotgun (WGS) entry which is preliminary data.</text>
</comment>
<dbReference type="PANTHER" id="PTHR43432">
    <property type="entry name" value="SLR0285 PROTEIN"/>
    <property type="match status" value="1"/>
</dbReference>
<protein>
    <submittedName>
        <fullName evidence="5">Radical SAM protein</fullName>
    </submittedName>
</protein>
<evidence type="ECO:0000256" key="1">
    <source>
        <dbReference type="ARBA" id="ARBA00022723"/>
    </source>
</evidence>
<evidence type="ECO:0000259" key="4">
    <source>
        <dbReference type="Pfam" id="PF04055"/>
    </source>
</evidence>
<dbReference type="Pfam" id="PF04055">
    <property type="entry name" value="Radical_SAM"/>
    <property type="match status" value="1"/>
</dbReference>
<dbReference type="Proteomes" id="UP000724149">
    <property type="component" value="Unassembled WGS sequence"/>
</dbReference>
<name>A0ABS2GQT9_9FIRM</name>
<evidence type="ECO:0000256" key="3">
    <source>
        <dbReference type="ARBA" id="ARBA00023014"/>
    </source>
</evidence>
<dbReference type="SFLD" id="SFLDS00029">
    <property type="entry name" value="Radical_SAM"/>
    <property type="match status" value="1"/>
</dbReference>
<accession>A0ABS2GQT9</accession>
<dbReference type="RefSeq" id="WP_204721986.1">
    <property type="nucleotide sequence ID" value="NZ_JACSNR010000011.1"/>
</dbReference>
<keyword evidence="6" id="KW-1185">Reference proteome</keyword>
<dbReference type="PANTHER" id="PTHR43432:SF5">
    <property type="entry name" value="ELP3_MIAA_NIFB-LIKE RADICAL SAM CORE DOMAIN-CONTAINING PROTEIN"/>
    <property type="match status" value="1"/>
</dbReference>
<organism evidence="5 6">
    <name type="scientific">Hydrogenoanaerobacterium saccharovorans</name>
    <dbReference type="NCBI Taxonomy" id="474960"/>
    <lineage>
        <taxon>Bacteria</taxon>
        <taxon>Bacillati</taxon>
        <taxon>Bacillota</taxon>
        <taxon>Clostridia</taxon>
        <taxon>Eubacteriales</taxon>
        <taxon>Oscillospiraceae</taxon>
        <taxon>Hydrogenoanaerobacterium</taxon>
    </lineage>
</organism>
<proteinExistence type="predicted"/>
<dbReference type="Gene3D" id="3.80.30.30">
    <property type="match status" value="1"/>
</dbReference>
<dbReference type="CDD" id="cd01335">
    <property type="entry name" value="Radical_SAM"/>
    <property type="match status" value="1"/>
</dbReference>
<keyword evidence="1" id="KW-0479">Metal-binding</keyword>
<dbReference type="InterPro" id="IPR040086">
    <property type="entry name" value="MJ0683-like"/>
</dbReference>
<reference evidence="5 6" key="1">
    <citation type="journal article" date="2021" name="Sci. Rep.">
        <title>The distribution of antibiotic resistance genes in chicken gut microbiota commensals.</title>
        <authorList>
            <person name="Juricova H."/>
            <person name="Matiasovicova J."/>
            <person name="Kubasova T."/>
            <person name="Cejkova D."/>
            <person name="Rychlik I."/>
        </authorList>
    </citation>
    <scope>NUCLEOTIDE SEQUENCE [LARGE SCALE GENOMIC DNA]</scope>
    <source>
        <strain evidence="5 6">An564</strain>
    </source>
</reference>
<evidence type="ECO:0000313" key="6">
    <source>
        <dbReference type="Proteomes" id="UP000724149"/>
    </source>
</evidence>